<dbReference type="EMBL" id="JAOQJU010000016">
    <property type="protein sequence ID" value="MCU6687272.1"/>
    <property type="molecule type" value="Genomic_DNA"/>
</dbReference>
<keyword evidence="3" id="KW-1185">Reference proteome</keyword>
<protein>
    <submittedName>
        <fullName evidence="2">HD domain-containing protein</fullName>
    </submittedName>
</protein>
<dbReference type="RefSeq" id="WP_158370849.1">
    <property type="nucleotide sequence ID" value="NZ_JAOQJU010000016.1"/>
</dbReference>
<evidence type="ECO:0000259" key="1">
    <source>
        <dbReference type="PROSITE" id="PS51831"/>
    </source>
</evidence>
<sequence>MEQLFFIQNHPLYTASYAKLAALEKGRLFCCHQMDHLLAVARIAYIRNLERNLGLKKESIYAAALLHDIGKYAQYEEGIPHEIKSAEIAGIILSDMPERIRFTPAEQQEILTAIRGHRKLRENAILLENLLYESDKASRTCFACPAEPECNWSTTKKNMEITI</sequence>
<dbReference type="NCBIfam" id="TIGR00277">
    <property type="entry name" value="HDIG"/>
    <property type="match status" value="1"/>
</dbReference>
<dbReference type="PROSITE" id="PS51831">
    <property type="entry name" value="HD"/>
    <property type="match status" value="1"/>
</dbReference>
<reference evidence="2 3" key="1">
    <citation type="journal article" date="2021" name="ISME Commun">
        <title>Automated analysis of genomic sequences facilitates high-throughput and comprehensive description of bacteria.</title>
        <authorList>
            <person name="Hitch T.C.A."/>
        </authorList>
    </citation>
    <scope>NUCLEOTIDE SEQUENCE [LARGE SCALE GENOMIC DNA]</scope>
    <source>
        <strain evidence="2 3">Sanger_03</strain>
    </source>
</reference>
<dbReference type="Gene3D" id="1.10.3210.10">
    <property type="entry name" value="Hypothetical protein af1432"/>
    <property type="match status" value="1"/>
</dbReference>
<comment type="caution">
    <text evidence="2">The sequence shown here is derived from an EMBL/GenBank/DDBJ whole genome shotgun (WGS) entry which is preliminary data.</text>
</comment>
<gene>
    <name evidence="2" type="ORF">OCV99_12105</name>
</gene>
<dbReference type="SUPFAM" id="SSF109604">
    <property type="entry name" value="HD-domain/PDEase-like"/>
    <property type="match status" value="1"/>
</dbReference>
<evidence type="ECO:0000313" key="3">
    <source>
        <dbReference type="Proteomes" id="UP001652431"/>
    </source>
</evidence>
<accession>A0ABT2RPD5</accession>
<dbReference type="InterPro" id="IPR006674">
    <property type="entry name" value="HD_domain"/>
</dbReference>
<evidence type="ECO:0000313" key="2">
    <source>
        <dbReference type="EMBL" id="MCU6687272.1"/>
    </source>
</evidence>
<organism evidence="2 3">
    <name type="scientific">Dorea acetigenes</name>
    <dbReference type="NCBI Taxonomy" id="2981787"/>
    <lineage>
        <taxon>Bacteria</taxon>
        <taxon>Bacillati</taxon>
        <taxon>Bacillota</taxon>
        <taxon>Clostridia</taxon>
        <taxon>Lachnospirales</taxon>
        <taxon>Lachnospiraceae</taxon>
        <taxon>Dorea</taxon>
    </lineage>
</organism>
<dbReference type="InterPro" id="IPR006675">
    <property type="entry name" value="HDIG_dom"/>
</dbReference>
<proteinExistence type="predicted"/>
<feature type="domain" description="HD" evidence="1">
    <location>
        <begin position="33"/>
        <end position="140"/>
    </location>
</feature>
<dbReference type="Pfam" id="PF01966">
    <property type="entry name" value="HD"/>
    <property type="match status" value="1"/>
</dbReference>
<dbReference type="Proteomes" id="UP001652431">
    <property type="component" value="Unassembled WGS sequence"/>
</dbReference>
<name>A0ABT2RPD5_9FIRM</name>